<dbReference type="Proteomes" id="UP000242015">
    <property type="component" value="Unassembled WGS sequence"/>
</dbReference>
<proteinExistence type="predicted"/>
<evidence type="ECO:0000313" key="1">
    <source>
        <dbReference type="EMBL" id="PSO01590.1"/>
    </source>
</evidence>
<dbReference type="AlphaFoldDB" id="A0A2R6BSI2"/>
<sequence>MYALEFEISKNLPVLVLCFALRIIMFDLTIETNKGKPLIKFFRTDKVVAERKLRALAWSEHGKL</sequence>
<organism evidence="1 2">
    <name type="scientific">Candidatus Marsarchaeota G2 archaeon BE_D</name>
    <dbReference type="NCBI Taxonomy" id="1978158"/>
    <lineage>
        <taxon>Archaea</taxon>
        <taxon>Candidatus Marsarchaeota</taxon>
        <taxon>Candidatus Marsarchaeota group 2</taxon>
    </lineage>
</organism>
<comment type="caution">
    <text evidence="1">The sequence shown here is derived from an EMBL/GenBank/DDBJ whole genome shotgun (WGS) entry which is preliminary data.</text>
</comment>
<gene>
    <name evidence="1" type="ORF">B9Q04_20650</name>
</gene>
<name>A0A2R6BSI2_9ARCH</name>
<dbReference type="EMBL" id="NEXF01000797">
    <property type="protein sequence ID" value="PSO01590.1"/>
    <property type="molecule type" value="Genomic_DNA"/>
</dbReference>
<evidence type="ECO:0000313" key="2">
    <source>
        <dbReference type="Proteomes" id="UP000242015"/>
    </source>
</evidence>
<protein>
    <submittedName>
        <fullName evidence="1">Uncharacterized protein</fullName>
    </submittedName>
</protein>
<accession>A0A2R6BSI2</accession>
<reference evidence="1 2" key="1">
    <citation type="submission" date="2017-04" db="EMBL/GenBank/DDBJ databases">
        <title>Novel microbial lineages endemic to geothermal iron-oxide mats fill important gaps in the evolutionary history of Archaea.</title>
        <authorList>
            <person name="Jay Z.J."/>
            <person name="Beam J.P."/>
            <person name="Dlakic M."/>
            <person name="Rusch D.B."/>
            <person name="Kozubal M.A."/>
            <person name="Inskeep W.P."/>
        </authorList>
    </citation>
    <scope>NUCLEOTIDE SEQUENCE [LARGE SCALE GENOMIC DNA]</scope>
    <source>
        <strain evidence="1">BE_D</strain>
    </source>
</reference>